<dbReference type="RefSeq" id="WP_273841070.1">
    <property type="nucleotide sequence ID" value="NZ_JAQQWT010000003.1"/>
</dbReference>
<gene>
    <name evidence="3" type="ORF">ACFFH4_04195</name>
</gene>
<feature type="transmembrane region" description="Helical" evidence="2">
    <location>
        <begin position="104"/>
        <end position="123"/>
    </location>
</feature>
<evidence type="ECO:0000313" key="3">
    <source>
        <dbReference type="EMBL" id="MFC0558247.1"/>
    </source>
</evidence>
<dbReference type="Proteomes" id="UP001589833">
    <property type="component" value="Unassembled WGS sequence"/>
</dbReference>
<dbReference type="Gene3D" id="3.30.70.1320">
    <property type="entry name" value="Multidrug efflux transporter AcrB pore domain like"/>
    <property type="match status" value="1"/>
</dbReference>
<evidence type="ECO:0000313" key="4">
    <source>
        <dbReference type="Proteomes" id="UP001589833"/>
    </source>
</evidence>
<proteinExistence type="predicted"/>
<keyword evidence="2" id="KW-1133">Transmembrane helix</keyword>
<feature type="compositionally biased region" description="Polar residues" evidence="1">
    <location>
        <begin position="232"/>
        <end position="244"/>
    </location>
</feature>
<comment type="caution">
    <text evidence="3">The sequence shown here is derived from an EMBL/GenBank/DDBJ whole genome shotgun (WGS) entry which is preliminary data.</text>
</comment>
<feature type="transmembrane region" description="Helical" evidence="2">
    <location>
        <begin position="130"/>
        <end position="150"/>
    </location>
</feature>
<dbReference type="InterPro" id="IPR001036">
    <property type="entry name" value="Acrflvin-R"/>
</dbReference>
<dbReference type="EMBL" id="JBHLTR010000004">
    <property type="protein sequence ID" value="MFC0558247.1"/>
    <property type="molecule type" value="Genomic_DNA"/>
</dbReference>
<name>A0ABV6NDC9_9BACI</name>
<dbReference type="PANTHER" id="PTHR32063:SF0">
    <property type="entry name" value="SWARMING MOTILITY PROTEIN SWRC"/>
    <property type="match status" value="1"/>
</dbReference>
<keyword evidence="2" id="KW-0472">Membrane</keyword>
<sequence>MISVLRRRKFTPISVLTTDGVKKVRGFANVREQSSQHSLGVWKNGSEDFILVQIARVPTVTQVEMAKAIRAEVGKIRDEGLVSGFELGEVVAQADHVSDSIEGVSQNVLIGGLLAIVMLLLFLRNIRAMMIIGLSIPLSILLTFSAMWFFDYSFNMLSLIGLGLGIGMMVDASIVILESIFRKKEQGVANTEAVIQGTREVATAVIASMSTTVVVSRGVGRMKRKYNRKQQSDSLQSDSVENTL</sequence>
<dbReference type="SUPFAM" id="SSF82866">
    <property type="entry name" value="Multidrug efflux transporter AcrB transmembrane domain"/>
    <property type="match status" value="1"/>
</dbReference>
<keyword evidence="2" id="KW-0812">Transmembrane</keyword>
<protein>
    <submittedName>
        <fullName evidence="3">Efflux RND transporter permease subunit</fullName>
    </submittedName>
</protein>
<accession>A0ABV6NDC9</accession>
<dbReference type="Gene3D" id="1.20.1640.10">
    <property type="entry name" value="Multidrug efflux transporter AcrB transmembrane domain"/>
    <property type="match status" value="1"/>
</dbReference>
<dbReference type="PANTHER" id="PTHR32063">
    <property type="match status" value="1"/>
</dbReference>
<keyword evidence="4" id="KW-1185">Reference proteome</keyword>
<evidence type="ECO:0000256" key="1">
    <source>
        <dbReference type="SAM" id="MobiDB-lite"/>
    </source>
</evidence>
<dbReference type="Gene3D" id="3.30.2090.10">
    <property type="entry name" value="Multidrug efflux transporter AcrB TolC docking domain, DN and DC subdomains"/>
    <property type="match status" value="1"/>
</dbReference>
<feature type="region of interest" description="Disordered" evidence="1">
    <location>
        <begin position="224"/>
        <end position="244"/>
    </location>
</feature>
<feature type="transmembrane region" description="Helical" evidence="2">
    <location>
        <begin position="156"/>
        <end position="177"/>
    </location>
</feature>
<dbReference type="InterPro" id="IPR027463">
    <property type="entry name" value="AcrB_DN_DC_subdom"/>
</dbReference>
<dbReference type="Pfam" id="PF00873">
    <property type="entry name" value="ACR_tran"/>
    <property type="match status" value="1"/>
</dbReference>
<dbReference type="PRINTS" id="PR00702">
    <property type="entry name" value="ACRIFLAVINRP"/>
</dbReference>
<reference evidence="3 4" key="1">
    <citation type="submission" date="2024-09" db="EMBL/GenBank/DDBJ databases">
        <authorList>
            <person name="Sun Q."/>
            <person name="Mori K."/>
        </authorList>
    </citation>
    <scope>NUCLEOTIDE SEQUENCE [LARGE SCALE GENOMIC DNA]</scope>
    <source>
        <strain evidence="3 4">NCAIM B.02301</strain>
    </source>
</reference>
<evidence type="ECO:0000256" key="2">
    <source>
        <dbReference type="SAM" id="Phobius"/>
    </source>
</evidence>
<organism evidence="3 4">
    <name type="scientific">Halalkalibacter alkalisediminis</name>
    <dbReference type="NCBI Taxonomy" id="935616"/>
    <lineage>
        <taxon>Bacteria</taxon>
        <taxon>Bacillati</taxon>
        <taxon>Bacillota</taxon>
        <taxon>Bacilli</taxon>
        <taxon>Bacillales</taxon>
        <taxon>Bacillaceae</taxon>
        <taxon>Halalkalibacter</taxon>
    </lineage>
</organism>